<dbReference type="Pfam" id="PF10217">
    <property type="entry name" value="DUF2039"/>
    <property type="match status" value="1"/>
</dbReference>
<proteinExistence type="predicted"/>
<name>A0A8S4E025_PLUXY</name>
<dbReference type="Proteomes" id="UP000653454">
    <property type="component" value="Unassembled WGS sequence"/>
</dbReference>
<dbReference type="OrthoDB" id="250548at2759"/>
<dbReference type="AlphaFoldDB" id="A0A8S4E025"/>
<keyword evidence="2" id="KW-1185">Reference proteome</keyword>
<gene>
    <name evidence="1" type="ORF">PLXY2_LOCUS3893</name>
</gene>
<sequence length="182" mass="20665">MSSAKGSMNRQRPQKHQNRTAFKNNLHDTSTKTKFLNSMDVSGVCQKCKNIIEWKIKYKKYKSLTAPKKCVGCEQKTVKHNYHVLCNKCAREKDVCAKCYKKAEVIEATQTDAQMDVAALVKTLPERKRRTVMRFINKLGGEVTPDVRSQIEEMVAKLESTSLDNTEFDSSSDGDSCESDED</sequence>
<comment type="caution">
    <text evidence="1">The sequence shown here is derived from an EMBL/GenBank/DDBJ whole genome shotgun (WGS) entry which is preliminary data.</text>
</comment>
<dbReference type="EMBL" id="CAJHNJ030000010">
    <property type="protein sequence ID" value="CAG9107734.1"/>
    <property type="molecule type" value="Genomic_DNA"/>
</dbReference>
<dbReference type="KEGG" id="pxy:105386997"/>
<organism evidence="1 2">
    <name type="scientific">Plutella xylostella</name>
    <name type="common">Diamondback moth</name>
    <name type="synonym">Plutella maculipennis</name>
    <dbReference type="NCBI Taxonomy" id="51655"/>
    <lineage>
        <taxon>Eukaryota</taxon>
        <taxon>Metazoa</taxon>
        <taxon>Ecdysozoa</taxon>
        <taxon>Arthropoda</taxon>
        <taxon>Hexapoda</taxon>
        <taxon>Insecta</taxon>
        <taxon>Pterygota</taxon>
        <taxon>Neoptera</taxon>
        <taxon>Endopterygota</taxon>
        <taxon>Lepidoptera</taxon>
        <taxon>Glossata</taxon>
        <taxon>Ditrysia</taxon>
        <taxon>Yponomeutoidea</taxon>
        <taxon>Plutellidae</taxon>
        <taxon>Plutella</taxon>
    </lineage>
</organism>
<evidence type="ECO:0000313" key="1">
    <source>
        <dbReference type="EMBL" id="CAG9107734.1"/>
    </source>
</evidence>
<dbReference type="PANTHER" id="PTHR22876:SF5">
    <property type="entry name" value="CHROMOSOME 9 OPEN READING FRAME 85"/>
    <property type="match status" value="1"/>
</dbReference>
<protein>
    <submittedName>
        <fullName evidence="1">(diamondback moth) hypothetical protein</fullName>
    </submittedName>
</protein>
<dbReference type="PANTHER" id="PTHR22876">
    <property type="entry name" value="ZGC:101016"/>
    <property type="match status" value="1"/>
</dbReference>
<accession>A0A8S4E025</accession>
<evidence type="ECO:0000313" key="2">
    <source>
        <dbReference type="Proteomes" id="UP000653454"/>
    </source>
</evidence>
<dbReference type="InterPro" id="IPR019351">
    <property type="entry name" value="DUF2039"/>
</dbReference>
<reference evidence="1" key="1">
    <citation type="submission" date="2020-11" db="EMBL/GenBank/DDBJ databases">
        <authorList>
            <person name="Whiteford S."/>
        </authorList>
    </citation>
    <scope>NUCLEOTIDE SEQUENCE</scope>
</reference>